<dbReference type="Pfam" id="PF13432">
    <property type="entry name" value="TPR_16"/>
    <property type="match status" value="3"/>
</dbReference>
<dbReference type="Gene3D" id="1.25.40.10">
    <property type="entry name" value="Tetratricopeptide repeat domain"/>
    <property type="match status" value="1"/>
</dbReference>
<organism evidence="3 4">
    <name type="scientific">Sphingomonas humi</name>
    <dbReference type="NCBI Taxonomy" id="335630"/>
    <lineage>
        <taxon>Bacteria</taxon>
        <taxon>Pseudomonadati</taxon>
        <taxon>Pseudomonadota</taxon>
        <taxon>Alphaproteobacteria</taxon>
        <taxon>Sphingomonadales</taxon>
        <taxon>Sphingomonadaceae</taxon>
        <taxon>Sphingomonas</taxon>
    </lineage>
</organism>
<protein>
    <submittedName>
        <fullName evidence="3">Tetratricopeptide repeat protein</fullName>
    </submittedName>
</protein>
<name>A0ABP7SC07_9SPHN</name>
<comment type="caution">
    <text evidence="3">The sequence shown here is derived from an EMBL/GenBank/DDBJ whole genome shotgun (WGS) entry which is preliminary data.</text>
</comment>
<dbReference type="SUPFAM" id="SSF48452">
    <property type="entry name" value="TPR-like"/>
    <property type="match status" value="2"/>
</dbReference>
<evidence type="ECO:0000256" key="2">
    <source>
        <dbReference type="ARBA" id="ARBA00022803"/>
    </source>
</evidence>
<dbReference type="EMBL" id="BAAAZD010000002">
    <property type="protein sequence ID" value="GAA4009460.1"/>
    <property type="molecule type" value="Genomic_DNA"/>
</dbReference>
<dbReference type="InterPro" id="IPR019734">
    <property type="entry name" value="TPR_rpt"/>
</dbReference>
<keyword evidence="2" id="KW-0802">TPR repeat</keyword>
<dbReference type="RefSeq" id="WP_344710741.1">
    <property type="nucleotide sequence ID" value="NZ_BAAAZD010000002.1"/>
</dbReference>
<dbReference type="PANTHER" id="PTHR44227:SF3">
    <property type="entry name" value="PROTEIN O-MANNOSYL-TRANSFERASE TMTC4"/>
    <property type="match status" value="1"/>
</dbReference>
<keyword evidence="1" id="KW-0677">Repeat</keyword>
<evidence type="ECO:0000313" key="4">
    <source>
        <dbReference type="Proteomes" id="UP001501310"/>
    </source>
</evidence>
<evidence type="ECO:0000256" key="1">
    <source>
        <dbReference type="ARBA" id="ARBA00022737"/>
    </source>
</evidence>
<dbReference type="PANTHER" id="PTHR44227">
    <property type="match status" value="1"/>
</dbReference>
<dbReference type="InterPro" id="IPR052346">
    <property type="entry name" value="O-mannosyl-transferase_TMTC"/>
</dbReference>
<keyword evidence="4" id="KW-1185">Reference proteome</keyword>
<dbReference type="SMART" id="SM00028">
    <property type="entry name" value="TPR"/>
    <property type="match status" value="5"/>
</dbReference>
<gene>
    <name evidence="3" type="ORF">GCM10022211_24550</name>
</gene>
<dbReference type="Proteomes" id="UP001501310">
    <property type="component" value="Unassembled WGS sequence"/>
</dbReference>
<reference evidence="4" key="1">
    <citation type="journal article" date="2019" name="Int. J. Syst. Evol. Microbiol.">
        <title>The Global Catalogue of Microorganisms (GCM) 10K type strain sequencing project: providing services to taxonomists for standard genome sequencing and annotation.</title>
        <authorList>
            <consortium name="The Broad Institute Genomics Platform"/>
            <consortium name="The Broad Institute Genome Sequencing Center for Infectious Disease"/>
            <person name="Wu L."/>
            <person name="Ma J."/>
        </authorList>
    </citation>
    <scope>NUCLEOTIDE SEQUENCE [LARGE SCALE GENOMIC DNA]</scope>
    <source>
        <strain evidence="4">JCM 16603</strain>
    </source>
</reference>
<proteinExistence type="predicted"/>
<sequence length="526" mass="55642">MDFLRSSASTFVAARAAASAGDPRRAAILYASLASDPEANRFVGERALGQAILAGDMPLALRLARAQPGETLGVDARMLLAADALRSGKGAALVERGLPTELRFLEPFLKAWTLAERGRWRDGVAVLDAIGRDNMLAGLAPEHKALILLAAGRTSEAKPLLEPAIAAARGRSNRLRIAFAAGLAAKGERDAGMALLGGRDVTLHNAAASLAAERRPRPLITTAAQGLSELLTALVLNLDEDEEPALPLALTQVARFADPANEQAVLLLGVLLERSGRFDDAIMLQRTLAERSPFIDEARDGEIRTLLAAGRKDEALARAKAFVAEDGQQPSDWLRLGDVLDAMKRHEEAAVAYGGAVQVMAAGAAGPEPWTVHLLRGAALEQAGKWPQAESALELAYRMAPENPTVLNYLGYARLERGEKLAEAEAMIAEASRRAPNDASITDSLGWAQFKRGKVTEAIATLQRAAAAEPGLSEIHEHLGDALYTAGRKYEARFAWAAALVSAEDDVSARVSAKIGAGLTPATAAP</sequence>
<evidence type="ECO:0000313" key="3">
    <source>
        <dbReference type="EMBL" id="GAA4009460.1"/>
    </source>
</evidence>
<accession>A0ABP7SC07</accession>
<dbReference type="InterPro" id="IPR011990">
    <property type="entry name" value="TPR-like_helical_dom_sf"/>
</dbReference>